<name>A0A9X7YFK3_SPHYA</name>
<reference evidence="2 3" key="1">
    <citation type="submission" date="2020-07" db="EMBL/GenBank/DDBJ databases">
        <title>Whole genome sequence of Sphingobium yanoikuyae A3.</title>
        <authorList>
            <person name="Han S.-S."/>
        </authorList>
    </citation>
    <scope>NUCLEOTIDE SEQUENCE [LARGE SCALE GENOMIC DNA]</scope>
    <source>
        <strain evidence="2 3">A3</strain>
    </source>
</reference>
<dbReference type="InterPro" id="IPR050471">
    <property type="entry name" value="AB_hydrolase"/>
</dbReference>
<protein>
    <submittedName>
        <fullName evidence="2">Alpha/beta hydrolase</fullName>
    </submittedName>
</protein>
<dbReference type="EMBL" id="CP060122">
    <property type="protein sequence ID" value="QNG48732.1"/>
    <property type="molecule type" value="Genomic_DNA"/>
</dbReference>
<dbReference type="Proteomes" id="UP000515377">
    <property type="component" value="Chromosome"/>
</dbReference>
<evidence type="ECO:0000259" key="1">
    <source>
        <dbReference type="Pfam" id="PF00561"/>
    </source>
</evidence>
<dbReference type="Gene3D" id="3.40.50.1820">
    <property type="entry name" value="alpha/beta hydrolase"/>
    <property type="match status" value="1"/>
</dbReference>
<sequence>MGKSKLRMIAVGVAGVAAVAGALAFSNFRADMRRHEQRLANRSQTISTQFGQLEYAVRGEGAPLLMIHGTGGGFDQGLTFSENLIGNGVRVIAPSRFGYLRSSWPSDPSSERQADAFVELLDHLRLEKVAVAGGSAGALPAVQFALRHPERTSGVILFVPAANVEGHDPNEMGALRSWMVKRLVTSDFLFWAAKEALAQQMIGFLLATDPELVAQAPIAERQRAHAILDQIQPISRRWRGMLNDAKLAGHPASINLGQLRVPLLVLSANDDRFGTAATARAIARQVPGSKLVVYATGGHIFVGHQRDFSAETAKFIRAHQT</sequence>
<organism evidence="2 3">
    <name type="scientific">Sphingobium yanoikuyae</name>
    <name type="common">Sphingomonas yanoikuyae</name>
    <dbReference type="NCBI Taxonomy" id="13690"/>
    <lineage>
        <taxon>Bacteria</taxon>
        <taxon>Pseudomonadati</taxon>
        <taxon>Pseudomonadota</taxon>
        <taxon>Alphaproteobacteria</taxon>
        <taxon>Sphingomonadales</taxon>
        <taxon>Sphingomonadaceae</taxon>
        <taxon>Sphingobium</taxon>
    </lineage>
</organism>
<dbReference type="Pfam" id="PF00561">
    <property type="entry name" value="Abhydrolase_1"/>
    <property type="match status" value="1"/>
</dbReference>
<evidence type="ECO:0000313" key="2">
    <source>
        <dbReference type="EMBL" id="QNG48732.1"/>
    </source>
</evidence>
<dbReference type="InterPro" id="IPR000073">
    <property type="entry name" value="AB_hydrolase_1"/>
</dbReference>
<feature type="domain" description="AB hydrolase-1" evidence="1">
    <location>
        <begin position="63"/>
        <end position="301"/>
    </location>
</feature>
<dbReference type="PANTHER" id="PTHR43433">
    <property type="entry name" value="HYDROLASE, ALPHA/BETA FOLD FAMILY PROTEIN"/>
    <property type="match status" value="1"/>
</dbReference>
<dbReference type="PRINTS" id="PR00111">
    <property type="entry name" value="ABHYDROLASE"/>
</dbReference>
<dbReference type="InterPro" id="IPR029058">
    <property type="entry name" value="AB_hydrolase_fold"/>
</dbReference>
<dbReference type="GO" id="GO:0016787">
    <property type="term" value="F:hydrolase activity"/>
    <property type="evidence" value="ECO:0007669"/>
    <property type="project" value="UniProtKB-KW"/>
</dbReference>
<dbReference type="AlphaFoldDB" id="A0A9X7YFK3"/>
<gene>
    <name evidence="2" type="ORF">H3V42_15180</name>
</gene>
<dbReference type="SUPFAM" id="SSF53474">
    <property type="entry name" value="alpha/beta-Hydrolases"/>
    <property type="match status" value="1"/>
</dbReference>
<evidence type="ECO:0000313" key="3">
    <source>
        <dbReference type="Proteomes" id="UP000515377"/>
    </source>
</evidence>
<keyword evidence="2" id="KW-0378">Hydrolase</keyword>
<proteinExistence type="predicted"/>
<accession>A0A9X7YFK3</accession>
<dbReference type="PANTHER" id="PTHR43433:SF5">
    <property type="entry name" value="AB HYDROLASE-1 DOMAIN-CONTAINING PROTEIN"/>
    <property type="match status" value="1"/>
</dbReference>